<comment type="caution">
    <text evidence="2">The sequence shown here is derived from an EMBL/GenBank/DDBJ whole genome shotgun (WGS) entry which is preliminary data.</text>
</comment>
<organism evidence="2 3">
    <name type="scientific">Streptomyces caelestis</name>
    <dbReference type="NCBI Taxonomy" id="36816"/>
    <lineage>
        <taxon>Bacteria</taxon>
        <taxon>Bacillati</taxon>
        <taxon>Actinomycetota</taxon>
        <taxon>Actinomycetes</taxon>
        <taxon>Kitasatosporales</taxon>
        <taxon>Streptomycetaceae</taxon>
        <taxon>Streptomyces</taxon>
    </lineage>
</organism>
<proteinExistence type="predicted"/>
<accession>A0A0M8QPZ8</accession>
<dbReference type="AlphaFoldDB" id="A0A0M8QPZ8"/>
<dbReference type="PATRIC" id="fig|36816.3.peg.1191"/>
<sequence length="91" mass="9512">MPTASASSVAVHGPSWRRAGIRSREGVVRAWSAAAGLVAYGVGAARRLQVAQAAVDRGQADADSVRDGQGMRFRRRASSGSGRVCGAFRVR</sequence>
<gene>
    <name evidence="2" type="ORF">ADK41_05605</name>
</gene>
<dbReference type="Proteomes" id="UP000037773">
    <property type="component" value="Unassembled WGS sequence"/>
</dbReference>
<evidence type="ECO:0000313" key="3">
    <source>
        <dbReference type="Proteomes" id="UP000037773"/>
    </source>
</evidence>
<feature type="region of interest" description="Disordered" evidence="1">
    <location>
        <begin position="59"/>
        <end position="82"/>
    </location>
</feature>
<reference evidence="2 3" key="1">
    <citation type="submission" date="2015-07" db="EMBL/GenBank/DDBJ databases">
        <authorList>
            <person name="Noorani M."/>
        </authorList>
    </citation>
    <scope>NUCLEOTIDE SEQUENCE [LARGE SCALE GENOMIC DNA]</scope>
    <source>
        <strain evidence="2 3">NRRL B-24567</strain>
    </source>
</reference>
<evidence type="ECO:0000313" key="2">
    <source>
        <dbReference type="EMBL" id="KOT43636.1"/>
    </source>
</evidence>
<name>A0A0M8QPZ8_9ACTN</name>
<protein>
    <submittedName>
        <fullName evidence="2">Uncharacterized protein</fullName>
    </submittedName>
</protein>
<evidence type="ECO:0000256" key="1">
    <source>
        <dbReference type="SAM" id="MobiDB-lite"/>
    </source>
</evidence>
<keyword evidence="3" id="KW-1185">Reference proteome</keyword>
<dbReference type="EMBL" id="LGCN01000051">
    <property type="protein sequence ID" value="KOT43636.1"/>
    <property type="molecule type" value="Genomic_DNA"/>
</dbReference>